<dbReference type="Pfam" id="PF03770">
    <property type="entry name" value="IPK"/>
    <property type="match status" value="1"/>
</dbReference>
<dbReference type="EC" id="2.7.-.-" evidence="4"/>
<evidence type="ECO:0000313" key="7">
    <source>
        <dbReference type="Proteomes" id="UP000572268"/>
    </source>
</evidence>
<dbReference type="PANTHER" id="PTHR12400:SF21">
    <property type="entry name" value="KINASE"/>
    <property type="match status" value="1"/>
</dbReference>
<evidence type="ECO:0000256" key="5">
    <source>
        <dbReference type="SAM" id="MobiDB-lite"/>
    </source>
</evidence>
<sequence>DCEVTPQCFGSLTRQLLASSEDGRPTRVALVLEGGYNLDSIAASAEECVRALLEMGEADETEPLETVEGSSPNRLRSVPLGEPKSSLIRTLHNLTSCLSALPTNMNIPVVPLPRRAAQKSPGKRTPNRKRRSSSFKIDSPPTTPDMVAENSQEGADTSAPGAAEGIVVSGGGHEGGIARDPEREGFIIKKTKAKEAEFYSLLFSIPTDTSLVSSPITERQERLLEKLKPLVPTCVNVERLSDEKKSAYRIWLEDLTYGMKQPCVMDVKLGDKYWENGYTGAKLQEKLDKVRDSSAGELAVRLTALCTNGAATGPSGGHWNLSKKECTALRTPSEIITILRRFTWMDREGLGQQGLDITKKILDWFEESDGAFEIVCSSILLAFDAAEEKPQMRGKLIDFAHVDYSGTVGDAGVVRGLRNLVDYWQCARQD</sequence>
<accession>A0A7J6LRM0</accession>
<dbReference type="AlphaFoldDB" id="A0A7J6LRM0"/>
<reference evidence="6 7" key="1">
    <citation type="submission" date="2020-04" db="EMBL/GenBank/DDBJ databases">
        <title>Perkinsus olseni comparative genomics.</title>
        <authorList>
            <person name="Bogema D.R."/>
        </authorList>
    </citation>
    <scope>NUCLEOTIDE SEQUENCE [LARGE SCALE GENOMIC DNA]</scope>
    <source>
        <strain evidence="6">ATCC PRA-31</strain>
    </source>
</reference>
<dbReference type="InterPro" id="IPR037138">
    <property type="entry name" value="His_deacetylse_dom_sf"/>
</dbReference>
<dbReference type="GO" id="GO:0016301">
    <property type="term" value="F:kinase activity"/>
    <property type="evidence" value="ECO:0007669"/>
    <property type="project" value="UniProtKB-KW"/>
</dbReference>
<dbReference type="GO" id="GO:0032958">
    <property type="term" value="P:inositol phosphate biosynthetic process"/>
    <property type="evidence" value="ECO:0007669"/>
    <property type="project" value="InterPro"/>
</dbReference>
<comment type="caution">
    <text evidence="6">The sequence shown here is derived from an EMBL/GenBank/DDBJ whole genome shotgun (WGS) entry which is preliminary data.</text>
</comment>
<name>A0A7J6LRM0_PEROL</name>
<dbReference type="SUPFAM" id="SSF52768">
    <property type="entry name" value="Arginase/deacetylase"/>
    <property type="match status" value="1"/>
</dbReference>
<dbReference type="InterPro" id="IPR038286">
    <property type="entry name" value="IPK_sf"/>
</dbReference>
<dbReference type="SUPFAM" id="SSF56104">
    <property type="entry name" value="SAICAR synthase-like"/>
    <property type="match status" value="1"/>
</dbReference>
<dbReference type="InterPro" id="IPR023696">
    <property type="entry name" value="Ureohydrolase_dom_sf"/>
</dbReference>
<feature type="compositionally biased region" description="Basic residues" evidence="5">
    <location>
        <begin position="121"/>
        <end position="133"/>
    </location>
</feature>
<dbReference type="GO" id="GO:0005737">
    <property type="term" value="C:cytoplasm"/>
    <property type="evidence" value="ECO:0007669"/>
    <property type="project" value="TreeGrafter"/>
</dbReference>
<keyword evidence="2 4" id="KW-0808">Transferase</keyword>
<dbReference type="EMBL" id="JABANN010000338">
    <property type="protein sequence ID" value="KAF4661873.1"/>
    <property type="molecule type" value="Genomic_DNA"/>
</dbReference>
<dbReference type="PANTHER" id="PTHR12400">
    <property type="entry name" value="INOSITOL POLYPHOSPHATE KINASE"/>
    <property type="match status" value="1"/>
</dbReference>
<dbReference type="Gene3D" id="3.40.800.20">
    <property type="entry name" value="Histone deacetylase domain"/>
    <property type="match status" value="1"/>
</dbReference>
<evidence type="ECO:0000256" key="3">
    <source>
        <dbReference type="ARBA" id="ARBA00022777"/>
    </source>
</evidence>
<evidence type="ECO:0000313" key="6">
    <source>
        <dbReference type="EMBL" id="KAF4661873.1"/>
    </source>
</evidence>
<dbReference type="Proteomes" id="UP000572268">
    <property type="component" value="Unassembled WGS sequence"/>
</dbReference>
<evidence type="ECO:0000256" key="1">
    <source>
        <dbReference type="ARBA" id="ARBA00007374"/>
    </source>
</evidence>
<feature type="non-terminal residue" evidence="6">
    <location>
        <position position="430"/>
    </location>
</feature>
<dbReference type="InterPro" id="IPR005522">
    <property type="entry name" value="IPK"/>
</dbReference>
<dbReference type="GO" id="GO:0005634">
    <property type="term" value="C:nucleus"/>
    <property type="evidence" value="ECO:0007669"/>
    <property type="project" value="TreeGrafter"/>
</dbReference>
<gene>
    <name evidence="6" type="ORF">FOL46_005551</name>
</gene>
<keyword evidence="3 4" id="KW-0418">Kinase</keyword>
<protein>
    <recommendedName>
        <fullName evidence="4">Kinase</fullName>
        <ecNumber evidence="4">2.7.-.-</ecNumber>
    </recommendedName>
</protein>
<evidence type="ECO:0000256" key="4">
    <source>
        <dbReference type="RuleBase" id="RU363090"/>
    </source>
</evidence>
<dbReference type="Gene3D" id="3.30.470.160">
    <property type="entry name" value="Inositol polyphosphate kinase"/>
    <property type="match status" value="1"/>
</dbReference>
<organism evidence="6 7">
    <name type="scientific">Perkinsus olseni</name>
    <name type="common">Perkinsus atlanticus</name>
    <dbReference type="NCBI Taxonomy" id="32597"/>
    <lineage>
        <taxon>Eukaryota</taxon>
        <taxon>Sar</taxon>
        <taxon>Alveolata</taxon>
        <taxon>Perkinsozoa</taxon>
        <taxon>Perkinsea</taxon>
        <taxon>Perkinsida</taxon>
        <taxon>Perkinsidae</taxon>
        <taxon>Perkinsus</taxon>
    </lineage>
</organism>
<proteinExistence type="inferred from homology"/>
<feature type="region of interest" description="Disordered" evidence="5">
    <location>
        <begin position="60"/>
        <end position="80"/>
    </location>
</feature>
<feature type="region of interest" description="Disordered" evidence="5">
    <location>
        <begin position="109"/>
        <end position="165"/>
    </location>
</feature>
<evidence type="ECO:0000256" key="2">
    <source>
        <dbReference type="ARBA" id="ARBA00022679"/>
    </source>
</evidence>
<comment type="similarity">
    <text evidence="1 4">Belongs to the inositol phosphokinase (IPK) family.</text>
</comment>